<comment type="catalytic activity">
    <reaction evidence="18 19">
        <text>L-seryl-[protein] + ATP = O-phospho-L-seryl-[protein] + ADP + H(+)</text>
        <dbReference type="Rhea" id="RHEA:17989"/>
        <dbReference type="Rhea" id="RHEA-COMP:9863"/>
        <dbReference type="Rhea" id="RHEA-COMP:11604"/>
        <dbReference type="ChEBI" id="CHEBI:15378"/>
        <dbReference type="ChEBI" id="CHEBI:29999"/>
        <dbReference type="ChEBI" id="CHEBI:30616"/>
        <dbReference type="ChEBI" id="CHEBI:83421"/>
        <dbReference type="ChEBI" id="CHEBI:456216"/>
        <dbReference type="EC" id="2.7.11.1"/>
    </reaction>
</comment>
<keyword evidence="15" id="KW-0675">Receptor</keyword>
<dbReference type="SMART" id="SM00108">
    <property type="entry name" value="B_lectin"/>
    <property type="match status" value="1"/>
</dbReference>
<evidence type="ECO:0000256" key="14">
    <source>
        <dbReference type="ARBA" id="ARBA00023157"/>
    </source>
</evidence>
<evidence type="ECO:0000256" key="15">
    <source>
        <dbReference type="ARBA" id="ARBA00023170"/>
    </source>
</evidence>
<feature type="transmembrane region" description="Helical" evidence="21">
    <location>
        <begin position="437"/>
        <end position="460"/>
    </location>
</feature>
<evidence type="ECO:0000259" key="24">
    <source>
        <dbReference type="PROSITE" id="PS50927"/>
    </source>
</evidence>
<dbReference type="SUPFAM" id="SSF56112">
    <property type="entry name" value="Protein kinase-like (PK-like)"/>
    <property type="match status" value="1"/>
</dbReference>
<evidence type="ECO:0000256" key="17">
    <source>
        <dbReference type="ARBA" id="ARBA00047899"/>
    </source>
</evidence>
<evidence type="ECO:0000256" key="13">
    <source>
        <dbReference type="ARBA" id="ARBA00023136"/>
    </source>
</evidence>
<organism evidence="26 27">
    <name type="scientific">Rubroshorea leprosula</name>
    <dbReference type="NCBI Taxonomy" id="152421"/>
    <lineage>
        <taxon>Eukaryota</taxon>
        <taxon>Viridiplantae</taxon>
        <taxon>Streptophyta</taxon>
        <taxon>Embryophyta</taxon>
        <taxon>Tracheophyta</taxon>
        <taxon>Spermatophyta</taxon>
        <taxon>Magnoliopsida</taxon>
        <taxon>eudicotyledons</taxon>
        <taxon>Gunneridae</taxon>
        <taxon>Pentapetalae</taxon>
        <taxon>rosids</taxon>
        <taxon>malvids</taxon>
        <taxon>Malvales</taxon>
        <taxon>Dipterocarpaceae</taxon>
        <taxon>Rubroshorea</taxon>
    </lineage>
</organism>
<dbReference type="InterPro" id="IPR051343">
    <property type="entry name" value="G-type_lectin_kinases/EP1-like"/>
</dbReference>
<dbReference type="PROSITE" id="PS00107">
    <property type="entry name" value="PROTEIN_KINASE_ATP"/>
    <property type="match status" value="1"/>
</dbReference>
<evidence type="ECO:0000256" key="6">
    <source>
        <dbReference type="ARBA" id="ARBA00022692"/>
    </source>
</evidence>
<dbReference type="FunFam" id="1.10.510.10:FF:000248">
    <property type="entry name" value="S-receptor-like kinase 5"/>
    <property type="match status" value="1"/>
</dbReference>
<feature type="domain" description="Protein kinase" evidence="23">
    <location>
        <begin position="494"/>
        <end position="763"/>
    </location>
</feature>
<sequence length="810" mass="90342">MVVGGRRDTVCFLATFLSLFLISLLLTNVEAFDYPSTVKPPVSWSNHLPTDFNFWESAGERPILVNGGFVCGFHCKFEGTACLFAISILPSSFDENSNFSTQMVWTAHRNKPIGFGAKLQFSQEGDLTLQDDHGTLVWSTNTTGKFVSGMKLTNQGNLILFDRNNETVWQSFDHPTDSLVIGQRLVSGQKLVASISATNWSEGLYSFSIDNHGYFVASAGSDATVVYYRSDDNSGFSFLQLGSDGHLKSFGWVESNWKEVDDFFSFQVDRCDYPLACGKYGICIQEGCSCPEPVEKNGPMYFRQINPSQSNLGCYPDNPLSCESPQWQSLLELKDIDNPGPSSLNSFAYIRTDIESCKRACLKNCSCMYVVFQPSNKTYSDPGYCFLRSEALSFKRARTYTSQSLFLKVQNSPTAQIPQRNRSSPAQIPLRKKRQNVGVVVGSTLGVTFSVLLICTLFLLQTKKDPKDIEEDYLGHISGAPMRFSYEELRVVTNNFSNKLGEGGFGCVFQGALPGSAQVAVKCLDGFGPVKKSFIAEVETIGSIHHFNLVRLVGFCAEKLCMLLVYEYMCNGSLDQWIFYRDKALVLGWQCRRKIILDIAKGLAYLHEECRQKIIHLDIKPQNILLDENFNAKVSDFGLSKLVGREQSQIVTTMRGTPGYMAPEWLNSAITEKVDVYSFGIVVLEILCGRKNIDRSLPEEDAHLVSLFKRKVEDGQLLNLVDKCNEEMQSNTAEIVEMMKVAAWCLQSDYARRPSMSIVVKFLEGKMADENEYDFSNPPGPSEVETLGHQMDAAAVTASTLIPSILSGPR</sequence>
<evidence type="ECO:0000256" key="21">
    <source>
        <dbReference type="SAM" id="Phobius"/>
    </source>
</evidence>
<gene>
    <name evidence="26" type="ORF">SLEP1_g58301</name>
</gene>
<dbReference type="GO" id="GO:0004674">
    <property type="term" value="F:protein serine/threonine kinase activity"/>
    <property type="evidence" value="ECO:0007669"/>
    <property type="project" value="UniProtKB-KW"/>
</dbReference>
<dbReference type="GO" id="GO:0030246">
    <property type="term" value="F:carbohydrate binding"/>
    <property type="evidence" value="ECO:0007669"/>
    <property type="project" value="UniProtKB-KW"/>
</dbReference>
<dbReference type="PROSITE" id="PS50948">
    <property type="entry name" value="PAN"/>
    <property type="match status" value="1"/>
</dbReference>
<dbReference type="InterPro" id="IPR003609">
    <property type="entry name" value="Pan_app"/>
</dbReference>
<feature type="domain" description="Apple" evidence="25">
    <location>
        <begin position="322"/>
        <end position="412"/>
    </location>
</feature>
<feature type="binding site" evidence="20">
    <location>
        <position position="522"/>
    </location>
    <ligand>
        <name>ATP</name>
        <dbReference type="ChEBI" id="CHEBI:30616"/>
    </ligand>
</feature>
<evidence type="ECO:0000256" key="12">
    <source>
        <dbReference type="ARBA" id="ARBA00022989"/>
    </source>
</evidence>
<dbReference type="Proteomes" id="UP001054252">
    <property type="component" value="Unassembled WGS sequence"/>
</dbReference>
<reference evidence="26 27" key="1">
    <citation type="journal article" date="2021" name="Commun. Biol.">
        <title>The genome of Shorea leprosula (Dipterocarpaceae) highlights the ecological relevance of drought in aseasonal tropical rainforests.</title>
        <authorList>
            <person name="Ng K.K.S."/>
            <person name="Kobayashi M.J."/>
            <person name="Fawcett J.A."/>
            <person name="Hatakeyama M."/>
            <person name="Paape T."/>
            <person name="Ng C.H."/>
            <person name="Ang C.C."/>
            <person name="Tnah L.H."/>
            <person name="Lee C.T."/>
            <person name="Nishiyama T."/>
            <person name="Sese J."/>
            <person name="O'Brien M.J."/>
            <person name="Copetti D."/>
            <person name="Mohd Noor M.I."/>
            <person name="Ong R.C."/>
            <person name="Putra M."/>
            <person name="Sireger I.Z."/>
            <person name="Indrioko S."/>
            <person name="Kosugi Y."/>
            <person name="Izuno A."/>
            <person name="Isagi Y."/>
            <person name="Lee S.L."/>
            <person name="Shimizu K.K."/>
        </authorList>
    </citation>
    <scope>NUCLEOTIDE SEQUENCE [LARGE SCALE GENOMIC DNA]</scope>
    <source>
        <strain evidence="26">214</strain>
    </source>
</reference>
<dbReference type="InterPro" id="IPR036426">
    <property type="entry name" value="Bulb-type_lectin_dom_sf"/>
</dbReference>
<keyword evidence="8" id="KW-0430">Lectin</keyword>
<dbReference type="GO" id="GO:0016020">
    <property type="term" value="C:membrane"/>
    <property type="evidence" value="ECO:0007669"/>
    <property type="project" value="UniProtKB-SubCell"/>
</dbReference>
<evidence type="ECO:0000256" key="18">
    <source>
        <dbReference type="ARBA" id="ARBA00048679"/>
    </source>
</evidence>
<evidence type="ECO:0000256" key="2">
    <source>
        <dbReference type="ARBA" id="ARBA00022527"/>
    </source>
</evidence>
<dbReference type="Pfam" id="PF00069">
    <property type="entry name" value="Pkinase"/>
    <property type="match status" value="1"/>
</dbReference>
<dbReference type="EMBL" id="BPVZ01000525">
    <property type="protein sequence ID" value="GKV51669.1"/>
    <property type="molecule type" value="Genomic_DNA"/>
</dbReference>
<evidence type="ECO:0000259" key="23">
    <source>
        <dbReference type="PROSITE" id="PS50011"/>
    </source>
</evidence>
<dbReference type="PROSITE" id="PS00108">
    <property type="entry name" value="PROTEIN_KINASE_ST"/>
    <property type="match status" value="1"/>
</dbReference>
<dbReference type="Gene3D" id="2.90.10.30">
    <property type="match status" value="1"/>
</dbReference>
<dbReference type="PANTHER" id="PTHR47976:SF30">
    <property type="entry name" value="RECEPTOR-LIKE SERINE_THREONINE-PROTEIN KINASE"/>
    <property type="match status" value="1"/>
</dbReference>
<keyword evidence="10 19" id="KW-0418">Kinase</keyword>
<dbReference type="Gene3D" id="1.10.510.10">
    <property type="entry name" value="Transferase(Phosphotransferase) domain 1"/>
    <property type="match status" value="1"/>
</dbReference>
<dbReference type="Pfam" id="PF00954">
    <property type="entry name" value="S_locus_glycop"/>
    <property type="match status" value="1"/>
</dbReference>
<dbReference type="PROSITE" id="PS50011">
    <property type="entry name" value="PROTEIN_KINASE_DOM"/>
    <property type="match status" value="1"/>
</dbReference>
<dbReference type="PIRSF" id="PIRSF000641">
    <property type="entry name" value="SRK"/>
    <property type="match status" value="1"/>
</dbReference>
<protein>
    <recommendedName>
        <fullName evidence="19">Receptor-like serine/threonine-protein kinase</fullName>
        <ecNumber evidence="19">2.7.11.1</ecNumber>
    </recommendedName>
</protein>
<dbReference type="GO" id="GO:0048544">
    <property type="term" value="P:recognition of pollen"/>
    <property type="evidence" value="ECO:0007669"/>
    <property type="project" value="InterPro"/>
</dbReference>
<evidence type="ECO:0000256" key="4">
    <source>
        <dbReference type="ARBA" id="ARBA00022553"/>
    </source>
</evidence>
<accession>A0AAV5MRN8</accession>
<dbReference type="FunFam" id="3.30.200.20:FF:000178">
    <property type="entry name" value="serine/threonine-protein kinase PBS1-like"/>
    <property type="match status" value="1"/>
</dbReference>
<dbReference type="SMART" id="SM00220">
    <property type="entry name" value="S_TKc"/>
    <property type="match status" value="1"/>
</dbReference>
<comment type="similarity">
    <text evidence="19">Belongs to the protein kinase superfamily. Ser/Thr protein kinase family.</text>
</comment>
<feature type="domain" description="Bulb-type lectin" evidence="24">
    <location>
        <begin position="49"/>
        <end position="173"/>
    </location>
</feature>
<evidence type="ECO:0000256" key="11">
    <source>
        <dbReference type="ARBA" id="ARBA00022840"/>
    </source>
</evidence>
<keyword evidence="16" id="KW-0325">Glycoprotein</keyword>
<evidence type="ECO:0000256" key="7">
    <source>
        <dbReference type="ARBA" id="ARBA00022729"/>
    </source>
</evidence>
<evidence type="ECO:0000256" key="9">
    <source>
        <dbReference type="ARBA" id="ARBA00022741"/>
    </source>
</evidence>
<evidence type="ECO:0000256" key="10">
    <source>
        <dbReference type="ARBA" id="ARBA00022777"/>
    </source>
</evidence>
<comment type="subcellular location">
    <subcellularLocation>
        <location evidence="1">Membrane</location>
        <topology evidence="1">Single-pass type I membrane protein</topology>
    </subcellularLocation>
</comment>
<dbReference type="InterPro" id="IPR000719">
    <property type="entry name" value="Prot_kinase_dom"/>
</dbReference>
<dbReference type="InterPro" id="IPR011009">
    <property type="entry name" value="Kinase-like_dom_sf"/>
</dbReference>
<keyword evidence="9 19" id="KW-0547">Nucleotide-binding</keyword>
<dbReference type="InterPro" id="IPR024171">
    <property type="entry name" value="SRK-like_kinase"/>
</dbReference>
<comment type="catalytic activity">
    <reaction evidence="17 19">
        <text>L-threonyl-[protein] + ATP = O-phospho-L-threonyl-[protein] + ADP + H(+)</text>
        <dbReference type="Rhea" id="RHEA:46608"/>
        <dbReference type="Rhea" id="RHEA-COMP:11060"/>
        <dbReference type="Rhea" id="RHEA-COMP:11605"/>
        <dbReference type="ChEBI" id="CHEBI:15378"/>
        <dbReference type="ChEBI" id="CHEBI:30013"/>
        <dbReference type="ChEBI" id="CHEBI:30616"/>
        <dbReference type="ChEBI" id="CHEBI:61977"/>
        <dbReference type="ChEBI" id="CHEBI:456216"/>
        <dbReference type="EC" id="2.7.11.1"/>
    </reaction>
</comment>
<dbReference type="Gene3D" id="3.30.200.20">
    <property type="entry name" value="Phosphorylase Kinase, domain 1"/>
    <property type="match status" value="1"/>
</dbReference>
<evidence type="ECO:0000256" key="8">
    <source>
        <dbReference type="ARBA" id="ARBA00022734"/>
    </source>
</evidence>
<evidence type="ECO:0000256" key="16">
    <source>
        <dbReference type="ARBA" id="ARBA00023180"/>
    </source>
</evidence>
<dbReference type="InterPro" id="IPR017441">
    <property type="entry name" value="Protein_kinase_ATP_BS"/>
</dbReference>
<keyword evidence="5 19" id="KW-0808">Transferase</keyword>
<evidence type="ECO:0000256" key="5">
    <source>
        <dbReference type="ARBA" id="ARBA00022679"/>
    </source>
</evidence>
<evidence type="ECO:0000256" key="22">
    <source>
        <dbReference type="SAM" id="SignalP"/>
    </source>
</evidence>
<keyword evidence="13 21" id="KW-0472">Membrane</keyword>
<feature type="signal peptide" evidence="22">
    <location>
        <begin position="1"/>
        <end position="31"/>
    </location>
</feature>
<dbReference type="InterPro" id="IPR008271">
    <property type="entry name" value="Ser/Thr_kinase_AS"/>
</dbReference>
<keyword evidence="12 21" id="KW-1133">Transmembrane helix</keyword>
<comment type="caution">
    <text evidence="26">The sequence shown here is derived from an EMBL/GenBank/DDBJ whole genome shotgun (WGS) entry which is preliminary data.</text>
</comment>
<keyword evidence="7 22" id="KW-0732">Signal</keyword>
<keyword evidence="11 19" id="KW-0067">ATP-binding</keyword>
<dbReference type="Pfam" id="PF01453">
    <property type="entry name" value="B_lectin"/>
    <property type="match status" value="1"/>
</dbReference>
<keyword evidence="6 21" id="KW-0812">Transmembrane</keyword>
<evidence type="ECO:0000256" key="1">
    <source>
        <dbReference type="ARBA" id="ARBA00004479"/>
    </source>
</evidence>
<feature type="chain" id="PRO_5043585308" description="Receptor-like serine/threonine-protein kinase" evidence="22">
    <location>
        <begin position="32"/>
        <end position="810"/>
    </location>
</feature>
<dbReference type="InterPro" id="IPR001480">
    <property type="entry name" value="Bulb-type_lectin_dom"/>
</dbReference>
<keyword evidence="4" id="KW-0597">Phosphoprotein</keyword>
<evidence type="ECO:0000256" key="3">
    <source>
        <dbReference type="ARBA" id="ARBA00022536"/>
    </source>
</evidence>
<evidence type="ECO:0000259" key="25">
    <source>
        <dbReference type="PROSITE" id="PS50948"/>
    </source>
</evidence>
<dbReference type="GO" id="GO:0005524">
    <property type="term" value="F:ATP binding"/>
    <property type="evidence" value="ECO:0007669"/>
    <property type="project" value="UniProtKB-UniRule"/>
</dbReference>
<evidence type="ECO:0000313" key="26">
    <source>
        <dbReference type="EMBL" id="GKV51669.1"/>
    </source>
</evidence>
<evidence type="ECO:0000313" key="27">
    <source>
        <dbReference type="Proteomes" id="UP001054252"/>
    </source>
</evidence>
<dbReference type="AlphaFoldDB" id="A0AAV5MRN8"/>
<evidence type="ECO:0000256" key="19">
    <source>
        <dbReference type="PIRNR" id="PIRNR000641"/>
    </source>
</evidence>
<dbReference type="InterPro" id="IPR000858">
    <property type="entry name" value="S_locus_glycoprot_dom"/>
</dbReference>
<dbReference type="PANTHER" id="PTHR47976">
    <property type="entry name" value="G-TYPE LECTIN S-RECEPTOR-LIKE SERINE/THREONINE-PROTEIN KINASE SD2-5"/>
    <property type="match status" value="1"/>
</dbReference>
<keyword evidence="14" id="KW-1015">Disulfide bond</keyword>
<evidence type="ECO:0000256" key="20">
    <source>
        <dbReference type="PROSITE-ProRule" id="PRU10141"/>
    </source>
</evidence>
<dbReference type="SUPFAM" id="SSF51110">
    <property type="entry name" value="alpha-D-mannose-specific plant lectins"/>
    <property type="match status" value="1"/>
</dbReference>
<keyword evidence="3" id="KW-0245">EGF-like domain</keyword>
<keyword evidence="2 19" id="KW-0723">Serine/threonine-protein kinase</keyword>
<dbReference type="EC" id="2.7.11.1" evidence="19"/>
<name>A0AAV5MRN8_9ROSI</name>
<dbReference type="PROSITE" id="PS50927">
    <property type="entry name" value="BULB_LECTIN"/>
    <property type="match status" value="1"/>
</dbReference>
<keyword evidence="27" id="KW-1185">Reference proteome</keyword>
<proteinExistence type="inferred from homology"/>
<dbReference type="FunFam" id="2.90.10.30:FF:000003">
    <property type="entry name" value="Os04g0303100 protein"/>
    <property type="match status" value="1"/>
</dbReference>